<keyword evidence="3" id="KW-0378">Hydrolase</keyword>
<feature type="domain" description="TNase-like" evidence="1">
    <location>
        <begin position="36"/>
        <end position="147"/>
    </location>
</feature>
<dbReference type="Proteomes" id="UP001144397">
    <property type="component" value="Unassembled WGS sequence"/>
</dbReference>
<dbReference type="EMBL" id="BSDO01000003">
    <property type="protein sequence ID" value="GLI22865.1"/>
    <property type="molecule type" value="Genomic_DNA"/>
</dbReference>
<dbReference type="PROSITE" id="PS50830">
    <property type="entry name" value="TNASE_3"/>
    <property type="match status" value="1"/>
</dbReference>
<evidence type="ECO:0000313" key="5">
    <source>
        <dbReference type="Proteomes" id="UP001245370"/>
    </source>
</evidence>
<organism evidence="2 4">
    <name type="scientific">Xanthobacter flavus</name>
    <dbReference type="NCBI Taxonomy" id="281"/>
    <lineage>
        <taxon>Bacteria</taxon>
        <taxon>Pseudomonadati</taxon>
        <taxon>Pseudomonadota</taxon>
        <taxon>Alphaproteobacteria</taxon>
        <taxon>Hyphomicrobiales</taxon>
        <taxon>Xanthobacteraceae</taxon>
        <taxon>Xanthobacter</taxon>
    </lineage>
</organism>
<evidence type="ECO:0000313" key="3">
    <source>
        <dbReference type="EMBL" id="MDR6334147.1"/>
    </source>
</evidence>
<keyword evidence="3" id="KW-0255">Endonuclease</keyword>
<protein>
    <submittedName>
        <fullName evidence="3">Endonuclease YncB(Thermonuclease family)</fullName>
    </submittedName>
</protein>
<evidence type="ECO:0000259" key="1">
    <source>
        <dbReference type="PROSITE" id="PS50830"/>
    </source>
</evidence>
<accession>A0A9W6CNH1</accession>
<evidence type="ECO:0000313" key="4">
    <source>
        <dbReference type="Proteomes" id="UP001144397"/>
    </source>
</evidence>
<dbReference type="PANTHER" id="PTHR12302">
    <property type="entry name" value="EBNA2 BINDING PROTEIN P100"/>
    <property type="match status" value="1"/>
</dbReference>
<evidence type="ECO:0000313" key="2">
    <source>
        <dbReference type="EMBL" id="GLI22865.1"/>
    </source>
</evidence>
<comment type="caution">
    <text evidence="2">The sequence shown here is derived from an EMBL/GenBank/DDBJ whole genome shotgun (WGS) entry which is preliminary data.</text>
</comment>
<dbReference type="SUPFAM" id="SSF50199">
    <property type="entry name" value="Staphylococcal nuclease"/>
    <property type="match status" value="1"/>
</dbReference>
<dbReference type="SMART" id="SM00318">
    <property type="entry name" value="SNc"/>
    <property type="match status" value="1"/>
</dbReference>
<keyword evidence="5" id="KW-1185">Reference proteome</keyword>
<dbReference type="PANTHER" id="PTHR12302:SF26">
    <property type="entry name" value="BLR1266 PROTEIN"/>
    <property type="match status" value="1"/>
</dbReference>
<reference evidence="2" key="1">
    <citation type="submission" date="2022-12" db="EMBL/GenBank/DDBJ databases">
        <title>Reference genome sequencing for broad-spectrum identification of bacterial and archaeal isolates by mass spectrometry.</title>
        <authorList>
            <person name="Sekiguchi Y."/>
            <person name="Tourlousse D.M."/>
        </authorList>
    </citation>
    <scope>NUCLEOTIDE SEQUENCE</scope>
    <source>
        <strain evidence="2">301</strain>
    </source>
</reference>
<dbReference type="EMBL" id="JAVDPY010000004">
    <property type="protein sequence ID" value="MDR6334147.1"/>
    <property type="molecule type" value="Genomic_DNA"/>
</dbReference>
<dbReference type="Gene3D" id="2.40.50.90">
    <property type="match status" value="1"/>
</dbReference>
<dbReference type="GO" id="GO:0004519">
    <property type="term" value="F:endonuclease activity"/>
    <property type="evidence" value="ECO:0007669"/>
    <property type="project" value="UniProtKB-KW"/>
</dbReference>
<dbReference type="InterPro" id="IPR035437">
    <property type="entry name" value="SNase_OB-fold_sf"/>
</dbReference>
<sequence>MRLFDILRAAIILAVLAAAVEMLSRSEHLEGRAEAVDGDTLDIAGTHVRLAGIDAPELRQTCERDGRLWRCGEAAREALDEALAAGPVSCRAEKRDKYRRPLGFCTVGGTDLSALMVQKGLAVAYLGKAYQRDEAEARAARRGLWAGTFQPPADYRAEHPRAP</sequence>
<dbReference type="Pfam" id="PF00565">
    <property type="entry name" value="SNase"/>
    <property type="match status" value="1"/>
</dbReference>
<reference evidence="3 5" key="2">
    <citation type="submission" date="2023-07" db="EMBL/GenBank/DDBJ databases">
        <title>Genomic Encyclopedia of Type Strains, Phase IV (KMG-IV): sequencing the most valuable type-strain genomes for metagenomic binning, comparative biology and taxonomic classification.</title>
        <authorList>
            <person name="Goeker M."/>
        </authorList>
    </citation>
    <scope>NUCLEOTIDE SEQUENCE [LARGE SCALE GENOMIC DNA]</scope>
    <source>
        <strain evidence="3 5">DSM 338</strain>
    </source>
</reference>
<proteinExistence type="predicted"/>
<dbReference type="InterPro" id="IPR016071">
    <property type="entry name" value="Staphylococal_nuclease_OB-fold"/>
</dbReference>
<dbReference type="GeneID" id="95763322"/>
<keyword evidence="3" id="KW-0540">Nuclease</keyword>
<dbReference type="Proteomes" id="UP001245370">
    <property type="component" value="Unassembled WGS sequence"/>
</dbReference>
<dbReference type="RefSeq" id="WP_281807766.1">
    <property type="nucleotide sequence ID" value="NZ_BSDO01000003.1"/>
</dbReference>
<gene>
    <name evidence="3" type="ORF">GGQ86_002623</name>
    <name evidence="2" type="ORF">XFLAVUS301_25390</name>
</gene>
<name>A0A9W6CNH1_XANFL</name>
<dbReference type="AlphaFoldDB" id="A0A9W6CNH1"/>